<keyword evidence="3" id="KW-1185">Reference proteome</keyword>
<dbReference type="EMBL" id="JBHTAI010000022">
    <property type="protein sequence ID" value="MFC7152308.1"/>
    <property type="molecule type" value="Genomic_DNA"/>
</dbReference>
<evidence type="ECO:0000313" key="2">
    <source>
        <dbReference type="EMBL" id="MFC7152308.1"/>
    </source>
</evidence>
<dbReference type="Pfam" id="PF08818">
    <property type="entry name" value="DUF1801"/>
    <property type="match status" value="1"/>
</dbReference>
<proteinExistence type="predicted"/>
<dbReference type="Proteomes" id="UP001596378">
    <property type="component" value="Unassembled WGS sequence"/>
</dbReference>
<dbReference type="Gene3D" id="3.90.1150.200">
    <property type="match status" value="1"/>
</dbReference>
<evidence type="ECO:0000313" key="3">
    <source>
        <dbReference type="Proteomes" id="UP001596378"/>
    </source>
</evidence>
<sequence>MPTGDKVQSVEEYIGAFSAEVQTDLERIRQAIAQAIPNAEEVVSYQLPAFKLHGMVIYYSAYKSHYSISMPPPFTAFEAFKDELAPYDVSKSAIKFPMDKPLPLELIGRIAKFKAQENAEAAQKKKKK</sequence>
<evidence type="ECO:0000259" key="1">
    <source>
        <dbReference type="Pfam" id="PF08818"/>
    </source>
</evidence>
<feature type="domain" description="YdhG-like" evidence="1">
    <location>
        <begin position="22"/>
        <end position="113"/>
    </location>
</feature>
<protein>
    <submittedName>
        <fullName evidence="2">Iron chaperone</fullName>
    </submittedName>
</protein>
<accession>A0ABW2FKL9</accession>
<dbReference type="InterPro" id="IPR014922">
    <property type="entry name" value="YdhG-like"/>
</dbReference>
<reference evidence="3" key="1">
    <citation type="journal article" date="2019" name="Int. J. Syst. Evol. Microbiol.">
        <title>The Global Catalogue of Microorganisms (GCM) 10K type strain sequencing project: providing services to taxonomists for standard genome sequencing and annotation.</title>
        <authorList>
            <consortium name="The Broad Institute Genomics Platform"/>
            <consortium name="The Broad Institute Genome Sequencing Center for Infectious Disease"/>
            <person name="Wu L."/>
            <person name="Ma J."/>
        </authorList>
    </citation>
    <scope>NUCLEOTIDE SEQUENCE [LARGE SCALE GENOMIC DNA]</scope>
    <source>
        <strain evidence="3">KCTC 12907</strain>
    </source>
</reference>
<dbReference type="RefSeq" id="WP_378044568.1">
    <property type="nucleotide sequence ID" value="NZ_JBHMDN010000005.1"/>
</dbReference>
<name>A0ABW2FKL9_9BACL</name>
<gene>
    <name evidence="2" type="ORF">ACFQMJ_27555</name>
</gene>
<comment type="caution">
    <text evidence="2">The sequence shown here is derived from an EMBL/GenBank/DDBJ whole genome shotgun (WGS) entry which is preliminary data.</text>
</comment>
<dbReference type="SUPFAM" id="SSF159888">
    <property type="entry name" value="YdhG-like"/>
    <property type="match status" value="1"/>
</dbReference>
<organism evidence="2 3">
    <name type="scientific">Cohnella cellulosilytica</name>
    <dbReference type="NCBI Taxonomy" id="986710"/>
    <lineage>
        <taxon>Bacteria</taxon>
        <taxon>Bacillati</taxon>
        <taxon>Bacillota</taxon>
        <taxon>Bacilli</taxon>
        <taxon>Bacillales</taxon>
        <taxon>Paenibacillaceae</taxon>
        <taxon>Cohnella</taxon>
    </lineage>
</organism>